<dbReference type="Proteomes" id="UP001221189">
    <property type="component" value="Unassembled WGS sequence"/>
</dbReference>
<keyword evidence="4" id="KW-1185">Reference proteome</keyword>
<comment type="caution">
    <text evidence="3">The sequence shown here is derived from an EMBL/GenBank/DDBJ whole genome shotgun (WGS) entry which is preliminary data.</text>
</comment>
<dbReference type="SUPFAM" id="SSF53850">
    <property type="entry name" value="Periplasmic binding protein-like II"/>
    <property type="match status" value="1"/>
</dbReference>
<dbReference type="RefSeq" id="WP_273600436.1">
    <property type="nucleotide sequence ID" value="NZ_JAQQXT010000006.1"/>
</dbReference>
<evidence type="ECO:0000313" key="4">
    <source>
        <dbReference type="Proteomes" id="UP001221189"/>
    </source>
</evidence>
<sequence length="259" mass="29185">MVKFYSGRAARILALGLGICLANGAAQALELHAFSEDLPPYAYEENGVHRGMANEVLERIAQRAGFAVKRRNMPWARSLREAQAEPNSVLYITVRTPEREAQYLWVGPLDACDIVLMKLRRRSELKFDPSAMAPPLQIGVSRGSPSAALLRDAGVAEQFIYATPRSEISVRMLYAARLDMMAGLFLPSLYQVQRNGYDVAELHAFHTLKPGYGCYFAFNPKVDAQLLAQFRKGFEELQSSGELESLREQYLRDPERIRR</sequence>
<accession>A0ABT5KE75</accession>
<feature type="signal peptide" evidence="1">
    <location>
        <begin position="1"/>
        <end position="28"/>
    </location>
</feature>
<feature type="domain" description="Solute-binding protein family 3/N-terminal" evidence="2">
    <location>
        <begin position="34"/>
        <end position="252"/>
    </location>
</feature>
<feature type="chain" id="PRO_5046782761" evidence="1">
    <location>
        <begin position="29"/>
        <end position="259"/>
    </location>
</feature>
<evidence type="ECO:0000259" key="2">
    <source>
        <dbReference type="Pfam" id="PF00497"/>
    </source>
</evidence>
<keyword evidence="1" id="KW-0732">Signal</keyword>
<protein>
    <submittedName>
        <fullName evidence="3">Transporter substrate-binding domain-containing protein</fullName>
    </submittedName>
</protein>
<name>A0ABT5KE75_9BURK</name>
<dbReference type="EMBL" id="JAQQXT010000006">
    <property type="protein sequence ID" value="MDC8772221.1"/>
    <property type="molecule type" value="Genomic_DNA"/>
</dbReference>
<dbReference type="PANTHER" id="PTHR38834:SF3">
    <property type="entry name" value="SOLUTE-BINDING PROTEIN FAMILY 3_N-TERMINAL DOMAIN-CONTAINING PROTEIN"/>
    <property type="match status" value="1"/>
</dbReference>
<dbReference type="PANTHER" id="PTHR38834">
    <property type="entry name" value="PERIPLASMIC SUBSTRATE BINDING PROTEIN FAMILY 3"/>
    <property type="match status" value="1"/>
</dbReference>
<reference evidence="3 4" key="1">
    <citation type="submission" date="2022-10" db="EMBL/GenBank/DDBJ databases">
        <title>Paucibacter sp. hw1 Genome sequencing.</title>
        <authorList>
            <person name="Park S."/>
        </authorList>
    </citation>
    <scope>NUCLEOTIDE SEQUENCE [LARGE SCALE GENOMIC DNA]</scope>
    <source>
        <strain evidence="4">hw1</strain>
    </source>
</reference>
<gene>
    <name evidence="3" type="ORF">PRZ03_11620</name>
</gene>
<dbReference type="Gene3D" id="3.40.190.10">
    <property type="entry name" value="Periplasmic binding protein-like II"/>
    <property type="match status" value="2"/>
</dbReference>
<proteinExistence type="predicted"/>
<evidence type="ECO:0000256" key="1">
    <source>
        <dbReference type="SAM" id="SignalP"/>
    </source>
</evidence>
<organism evidence="3 4">
    <name type="scientific">Roseateles albus</name>
    <dbReference type="NCBI Taxonomy" id="2987525"/>
    <lineage>
        <taxon>Bacteria</taxon>
        <taxon>Pseudomonadati</taxon>
        <taxon>Pseudomonadota</taxon>
        <taxon>Betaproteobacteria</taxon>
        <taxon>Burkholderiales</taxon>
        <taxon>Sphaerotilaceae</taxon>
        <taxon>Roseateles</taxon>
    </lineage>
</organism>
<dbReference type="Pfam" id="PF00497">
    <property type="entry name" value="SBP_bac_3"/>
    <property type="match status" value="1"/>
</dbReference>
<dbReference type="InterPro" id="IPR001638">
    <property type="entry name" value="Solute-binding_3/MltF_N"/>
</dbReference>
<evidence type="ECO:0000313" key="3">
    <source>
        <dbReference type="EMBL" id="MDC8772221.1"/>
    </source>
</evidence>